<dbReference type="EMBL" id="CP006965">
    <property type="protein sequence ID" value="AHF79418.1"/>
    <property type="molecule type" value="Genomic_DNA"/>
</dbReference>
<evidence type="ECO:0008006" key="3">
    <source>
        <dbReference type="Google" id="ProtNLM"/>
    </source>
</evidence>
<dbReference type="RefSeq" id="WP_042679093.1">
    <property type="nucleotide sequence ID" value="NZ_CP006965.1"/>
</dbReference>
<dbReference type="Proteomes" id="UP000019027">
    <property type="component" value="Chromosome"/>
</dbReference>
<organism evidence="1 2">
    <name type="scientific">Thermococcus paralvinellae</name>
    <dbReference type="NCBI Taxonomy" id="582419"/>
    <lineage>
        <taxon>Archaea</taxon>
        <taxon>Methanobacteriati</taxon>
        <taxon>Methanobacteriota</taxon>
        <taxon>Thermococci</taxon>
        <taxon>Thermococcales</taxon>
        <taxon>Thermococcaceae</taxon>
        <taxon>Thermococcus</taxon>
    </lineage>
</organism>
<protein>
    <recommendedName>
        <fullName evidence="3">KaiC-like domain-containing protein</fullName>
    </recommendedName>
</protein>
<gene>
    <name evidence="1" type="ORF">TES1_0019</name>
</gene>
<dbReference type="KEGG" id="ths:TES1_0019"/>
<sequence>MTNLGIPELDKIIGDIEKGSLIVLIERDPRSLGSLISLLVAKKKLEGGHLVALFNKSLPLPVLLNRLESVGIDVDKYLENGQLAILDVFDSYYEVRYDIPGVFYIRGGVQEGSYLQKSVKEILNIKKEWARRGLIEENTELWGINYKLSDYLDIFSERGLIKIIELTSEIRFVHEAYTHYPKGTNIWVFSGDNQTIINLLYRRADYVIETRSILTEEGVKRELYLIKMPKMGRIRKFTYQIRGNEFRIF</sequence>
<dbReference type="HOGENOM" id="CLU_1105254_0_0_2"/>
<accession>W0I4V8</accession>
<dbReference type="InterPro" id="IPR027417">
    <property type="entry name" value="P-loop_NTPase"/>
</dbReference>
<dbReference type="OrthoDB" id="85627at2157"/>
<keyword evidence="2" id="KW-1185">Reference proteome</keyword>
<evidence type="ECO:0000313" key="2">
    <source>
        <dbReference type="Proteomes" id="UP000019027"/>
    </source>
</evidence>
<dbReference type="STRING" id="582419.TES1_0019"/>
<evidence type="ECO:0000313" key="1">
    <source>
        <dbReference type="EMBL" id="AHF79418.1"/>
    </source>
</evidence>
<name>W0I4V8_9EURY</name>
<proteinExistence type="predicted"/>
<dbReference type="AlphaFoldDB" id="W0I4V8"/>
<dbReference type="Gene3D" id="3.40.50.300">
    <property type="entry name" value="P-loop containing nucleotide triphosphate hydrolases"/>
    <property type="match status" value="1"/>
</dbReference>
<reference evidence="1 2" key="1">
    <citation type="journal article" date="2014" name="Int. J. Syst. Evol. Microbiol.">
        <title>Thermococcus paralvinellae sp. nov. and Thermococcus cleftensis sp. nov. of hyperthermophilic heterotrophs from deep-sea hydrothermal vents.</title>
        <authorList>
            <person name="Hensley S.A."/>
            <person name="Jung J.H."/>
            <person name="Park C.S."/>
            <person name="Holden J.F."/>
        </authorList>
    </citation>
    <scope>NUCLEOTIDE SEQUENCE [LARGE SCALE GENOMIC DNA]</scope>
    <source>
        <strain evidence="1 2">ES1</strain>
    </source>
</reference>
<dbReference type="GeneID" id="24907894"/>